<keyword evidence="1" id="KW-0812">Transmembrane</keyword>
<proteinExistence type="predicted"/>
<reference evidence="2 3" key="1">
    <citation type="submission" date="2019-04" db="EMBL/GenBank/DDBJ databases">
        <title>Sphingobacterium olei sp. nov., isolated from oil-contaminated soil.</title>
        <authorList>
            <person name="Liu B."/>
        </authorList>
    </citation>
    <scope>NUCLEOTIDE SEQUENCE [LARGE SCALE GENOMIC DNA]</scope>
    <source>
        <strain evidence="2 3">Y3L14</strain>
    </source>
</reference>
<keyword evidence="1" id="KW-0472">Membrane</keyword>
<sequence>MEGITGIIAMVLIAIVAIEHLYILWMEMFAWETVGKKTFKSLPEELFGATKGLAANQGLYNGFLAVGLIWSLCIDNIEWQRYIALFFLGCVIIAAIFGAVTASKSIFVKQGIPAIAALIFVLLTYV</sequence>
<protein>
    <submittedName>
        <fullName evidence="2">DUF1304 domain-containing protein</fullName>
    </submittedName>
</protein>
<evidence type="ECO:0000256" key="1">
    <source>
        <dbReference type="SAM" id="Phobius"/>
    </source>
</evidence>
<name>A0A4U0GX68_9SPHI</name>
<organism evidence="2 3">
    <name type="scientific">Sphingobacterium alkalisoli</name>
    <dbReference type="NCBI Taxonomy" id="1874115"/>
    <lineage>
        <taxon>Bacteria</taxon>
        <taxon>Pseudomonadati</taxon>
        <taxon>Bacteroidota</taxon>
        <taxon>Sphingobacteriia</taxon>
        <taxon>Sphingobacteriales</taxon>
        <taxon>Sphingobacteriaceae</taxon>
        <taxon>Sphingobacterium</taxon>
    </lineage>
</organism>
<feature type="transmembrane region" description="Helical" evidence="1">
    <location>
        <begin position="106"/>
        <end position="125"/>
    </location>
</feature>
<dbReference type="PANTHER" id="PTHR38446">
    <property type="entry name" value="BLL0914 PROTEIN"/>
    <property type="match status" value="1"/>
</dbReference>
<evidence type="ECO:0000313" key="3">
    <source>
        <dbReference type="Proteomes" id="UP000309872"/>
    </source>
</evidence>
<dbReference type="PANTHER" id="PTHR38446:SF1">
    <property type="entry name" value="BLL0914 PROTEIN"/>
    <property type="match status" value="1"/>
</dbReference>
<dbReference type="InterPro" id="IPR009732">
    <property type="entry name" value="DUF1304"/>
</dbReference>
<dbReference type="Proteomes" id="UP000309872">
    <property type="component" value="Unassembled WGS sequence"/>
</dbReference>
<comment type="caution">
    <text evidence="2">The sequence shown here is derived from an EMBL/GenBank/DDBJ whole genome shotgun (WGS) entry which is preliminary data.</text>
</comment>
<evidence type="ECO:0000313" key="2">
    <source>
        <dbReference type="EMBL" id="TJY63606.1"/>
    </source>
</evidence>
<dbReference type="EMBL" id="SUKA01000006">
    <property type="protein sequence ID" value="TJY63606.1"/>
    <property type="molecule type" value="Genomic_DNA"/>
</dbReference>
<feature type="transmembrane region" description="Helical" evidence="1">
    <location>
        <begin position="46"/>
        <end position="70"/>
    </location>
</feature>
<feature type="transmembrane region" description="Helical" evidence="1">
    <location>
        <begin position="7"/>
        <end position="26"/>
    </location>
</feature>
<accession>A0A4U0GX68</accession>
<dbReference type="Pfam" id="PF06993">
    <property type="entry name" value="DUF1304"/>
    <property type="match status" value="1"/>
</dbReference>
<keyword evidence="3" id="KW-1185">Reference proteome</keyword>
<dbReference type="OrthoDB" id="9803832at2"/>
<keyword evidence="1" id="KW-1133">Transmembrane helix</keyword>
<gene>
    <name evidence="2" type="ORF">FAZ19_18720</name>
</gene>
<feature type="transmembrane region" description="Helical" evidence="1">
    <location>
        <begin position="82"/>
        <end position="100"/>
    </location>
</feature>
<dbReference type="AlphaFoldDB" id="A0A4U0GX68"/>
<dbReference type="RefSeq" id="WP_136822280.1">
    <property type="nucleotide sequence ID" value="NZ_BMJX01000006.1"/>
</dbReference>